<keyword evidence="2" id="KW-0963">Cytoplasm</keyword>
<evidence type="ECO:0000256" key="1">
    <source>
        <dbReference type="ARBA" id="ARBA00008791"/>
    </source>
</evidence>
<dbReference type="Pfam" id="PF00582">
    <property type="entry name" value="Usp"/>
    <property type="match status" value="1"/>
</dbReference>
<dbReference type="Proteomes" id="UP000327478">
    <property type="component" value="Chromosome"/>
</dbReference>
<gene>
    <name evidence="5" type="ORF">GFH30_07560</name>
    <name evidence="4" type="ORF">GHJ48_02045</name>
</gene>
<sequence length="147" mass="15987">MAHQHILVPVDGSQISFSAVRQAAELAKAFNSKLLLISLIAENPFDNADFYYSSSIMKEYFVQAHANAEAALKQAKDITDALDVATETRIVTGLVNAETIAQTAQQNQTDLIVIGSHGRKGFQKMILGSFAQDVLAQTEIPVLVIKK</sequence>
<evidence type="ECO:0000256" key="2">
    <source>
        <dbReference type="PIRNR" id="PIRNR006276"/>
    </source>
</evidence>
<dbReference type="PANTHER" id="PTHR46268:SF15">
    <property type="entry name" value="UNIVERSAL STRESS PROTEIN HP_0031"/>
    <property type="match status" value="1"/>
</dbReference>
<name>A0A5Q0P394_9GAMM</name>
<accession>A0A5Q0P394</accession>
<dbReference type="Gene3D" id="3.40.50.620">
    <property type="entry name" value="HUPs"/>
    <property type="match status" value="1"/>
</dbReference>
<evidence type="ECO:0000313" key="6">
    <source>
        <dbReference type="Proteomes" id="UP000327478"/>
    </source>
</evidence>
<dbReference type="PANTHER" id="PTHR46268">
    <property type="entry name" value="STRESS RESPONSE PROTEIN NHAX"/>
    <property type="match status" value="1"/>
</dbReference>
<comment type="similarity">
    <text evidence="1 2">Belongs to the universal stress protein A family.</text>
</comment>
<dbReference type="InterPro" id="IPR006015">
    <property type="entry name" value="Universal_stress_UspA"/>
</dbReference>
<organism evidence="4 7">
    <name type="scientific">Acinetobacter wanghuae</name>
    <dbReference type="NCBI Taxonomy" id="2662362"/>
    <lineage>
        <taxon>Bacteria</taxon>
        <taxon>Pseudomonadati</taxon>
        <taxon>Pseudomonadota</taxon>
        <taxon>Gammaproteobacteria</taxon>
        <taxon>Moraxellales</taxon>
        <taxon>Moraxellaceae</taxon>
        <taxon>Acinetobacter</taxon>
    </lineage>
</organism>
<dbReference type="CDD" id="cd00293">
    <property type="entry name" value="USP-like"/>
    <property type="match status" value="1"/>
</dbReference>
<dbReference type="PRINTS" id="PR01438">
    <property type="entry name" value="UNVRSLSTRESS"/>
</dbReference>
<evidence type="ECO:0000313" key="4">
    <source>
        <dbReference type="EMBL" id="MQW91192.1"/>
    </source>
</evidence>
<reference evidence="6 7" key="1">
    <citation type="submission" date="2019-10" db="EMBL/GenBank/DDBJ databases">
        <authorList>
            <person name="Dong K."/>
        </authorList>
    </citation>
    <scope>NUCLEOTIDE SEQUENCE [LARGE SCALE GENOMIC DNA]</scope>
    <source>
        <strain evidence="5">Dk386</strain>
        <strain evidence="6">dk386</strain>
        <strain evidence="4">Dk771</strain>
        <strain evidence="7">dk771</strain>
    </source>
</reference>
<dbReference type="SUPFAM" id="SSF52402">
    <property type="entry name" value="Adenine nucleotide alpha hydrolases-like"/>
    <property type="match status" value="1"/>
</dbReference>
<evidence type="ECO:0000313" key="7">
    <source>
        <dbReference type="Proteomes" id="UP000480556"/>
    </source>
</evidence>
<dbReference type="EMBL" id="WITK01000002">
    <property type="protein sequence ID" value="MQW91192.1"/>
    <property type="molecule type" value="Genomic_DNA"/>
</dbReference>
<dbReference type="PIRSF" id="PIRSF006276">
    <property type="entry name" value="UspA"/>
    <property type="match status" value="1"/>
</dbReference>
<evidence type="ECO:0000259" key="3">
    <source>
        <dbReference type="Pfam" id="PF00582"/>
    </source>
</evidence>
<comment type="subcellular location">
    <subcellularLocation>
        <location evidence="2">Cytoplasm</location>
    </subcellularLocation>
</comment>
<dbReference type="RefSeq" id="WP_153371648.1">
    <property type="nucleotide sequence ID" value="NZ_CP045650.1"/>
</dbReference>
<proteinExistence type="inferred from homology"/>
<dbReference type="GO" id="GO:0005737">
    <property type="term" value="C:cytoplasm"/>
    <property type="evidence" value="ECO:0007669"/>
    <property type="project" value="UniProtKB-SubCell"/>
</dbReference>
<dbReference type="InterPro" id="IPR014729">
    <property type="entry name" value="Rossmann-like_a/b/a_fold"/>
</dbReference>
<dbReference type="AlphaFoldDB" id="A0A5Q0P394"/>
<dbReference type="Proteomes" id="UP000480556">
    <property type="component" value="Unassembled WGS sequence"/>
</dbReference>
<protein>
    <recommendedName>
        <fullName evidence="2">Universal stress protein</fullName>
    </recommendedName>
</protein>
<feature type="domain" description="UspA" evidence="3">
    <location>
        <begin position="4"/>
        <end position="146"/>
    </location>
</feature>
<evidence type="ECO:0000313" key="5">
    <source>
        <dbReference type="EMBL" id="QGA11256.1"/>
    </source>
</evidence>
<keyword evidence="6" id="KW-1185">Reference proteome</keyword>
<dbReference type="EMBL" id="CP045650">
    <property type="protein sequence ID" value="QGA11256.1"/>
    <property type="molecule type" value="Genomic_DNA"/>
</dbReference>
<dbReference type="InterPro" id="IPR006016">
    <property type="entry name" value="UspA"/>
</dbReference>